<comment type="caution">
    <text evidence="2">The sequence shown here is derived from an EMBL/GenBank/DDBJ whole genome shotgun (WGS) entry which is preliminary data.</text>
</comment>
<sequence>MANISALIPELDAATIHTLLATAASKHSDIHALVTAAINSKQRAESARVLNFDHYSRSVWREINVTYSRLGGSKQYDKAFDVYNEVVDTIDTIVKSCGPLANPRTRFNGLSVLRKIGKTICLSSNDVVGHEVQKNFQWNESLENGMCEIIGAMSDEERRVIRDDVSSEEALWPKLVELEGLAQSYCVFPEFSRVLEVLTEGLYDDDDDQGEEWSEEEDTDEAEDEEIAHIPGQFSWPEKPLW</sequence>
<protein>
    <submittedName>
        <fullName evidence="2">Uncharacterized protein</fullName>
    </submittedName>
</protein>
<proteinExistence type="predicted"/>
<organism evidence="2 3">
    <name type="scientific">Aspergillus mulundensis</name>
    <dbReference type="NCBI Taxonomy" id="1810919"/>
    <lineage>
        <taxon>Eukaryota</taxon>
        <taxon>Fungi</taxon>
        <taxon>Dikarya</taxon>
        <taxon>Ascomycota</taxon>
        <taxon>Pezizomycotina</taxon>
        <taxon>Eurotiomycetes</taxon>
        <taxon>Eurotiomycetidae</taxon>
        <taxon>Eurotiales</taxon>
        <taxon>Aspergillaceae</taxon>
        <taxon>Aspergillus</taxon>
        <taxon>Aspergillus subgen. Nidulantes</taxon>
    </lineage>
</organism>
<name>A0A3D8SBS1_9EURO</name>
<feature type="compositionally biased region" description="Acidic residues" evidence="1">
    <location>
        <begin position="204"/>
        <end position="226"/>
    </location>
</feature>
<dbReference type="AlphaFoldDB" id="A0A3D8SBS1"/>
<gene>
    <name evidence="2" type="ORF">DSM5745_04092</name>
</gene>
<evidence type="ECO:0000313" key="2">
    <source>
        <dbReference type="EMBL" id="RDW83766.1"/>
    </source>
</evidence>
<evidence type="ECO:0000313" key="3">
    <source>
        <dbReference type="Proteomes" id="UP000256690"/>
    </source>
</evidence>
<keyword evidence="3" id="KW-1185">Reference proteome</keyword>
<dbReference type="EMBL" id="PVWQ01000004">
    <property type="protein sequence ID" value="RDW83766.1"/>
    <property type="molecule type" value="Genomic_DNA"/>
</dbReference>
<dbReference type="OrthoDB" id="4364733at2759"/>
<reference evidence="2 3" key="1">
    <citation type="journal article" date="2018" name="IMA Fungus">
        <title>IMA Genome-F 9: Draft genome sequence of Annulohypoxylon stygium, Aspergillus mulundensis, Berkeleyomyces basicola (syn. Thielaviopsis basicola), Ceratocystis smalleyi, two Cercospora beticola strains, Coleophoma cylindrospora, Fusarium fracticaudum, Phialophora cf. hyalina, and Morchella septimelata.</title>
        <authorList>
            <person name="Wingfield B.D."/>
            <person name="Bills G.F."/>
            <person name="Dong Y."/>
            <person name="Huang W."/>
            <person name="Nel W.J."/>
            <person name="Swalarsk-Parry B.S."/>
            <person name="Vaghefi N."/>
            <person name="Wilken P.M."/>
            <person name="An Z."/>
            <person name="de Beer Z.W."/>
            <person name="De Vos L."/>
            <person name="Chen L."/>
            <person name="Duong T.A."/>
            <person name="Gao Y."/>
            <person name="Hammerbacher A."/>
            <person name="Kikkert J.R."/>
            <person name="Li Y."/>
            <person name="Li H."/>
            <person name="Li K."/>
            <person name="Li Q."/>
            <person name="Liu X."/>
            <person name="Ma X."/>
            <person name="Naidoo K."/>
            <person name="Pethybridge S.J."/>
            <person name="Sun J."/>
            <person name="Steenkamp E.T."/>
            <person name="van der Nest M.A."/>
            <person name="van Wyk S."/>
            <person name="Wingfield M.J."/>
            <person name="Xiong C."/>
            <person name="Yue Q."/>
            <person name="Zhang X."/>
        </authorList>
    </citation>
    <scope>NUCLEOTIDE SEQUENCE [LARGE SCALE GENOMIC DNA]</scope>
    <source>
        <strain evidence="2 3">DSM 5745</strain>
    </source>
</reference>
<dbReference type="RefSeq" id="XP_026605104.1">
    <property type="nucleotide sequence ID" value="XM_026746108.1"/>
</dbReference>
<dbReference type="Proteomes" id="UP000256690">
    <property type="component" value="Unassembled WGS sequence"/>
</dbReference>
<accession>A0A3D8SBS1</accession>
<evidence type="ECO:0000256" key="1">
    <source>
        <dbReference type="SAM" id="MobiDB-lite"/>
    </source>
</evidence>
<dbReference type="GeneID" id="38114462"/>
<feature type="region of interest" description="Disordered" evidence="1">
    <location>
        <begin position="204"/>
        <end position="242"/>
    </location>
</feature>